<accession>A0ABN2TUC8</accession>
<evidence type="ECO:0000256" key="1">
    <source>
        <dbReference type="SAM" id="MobiDB-lite"/>
    </source>
</evidence>
<dbReference type="InterPro" id="IPR011990">
    <property type="entry name" value="TPR-like_helical_dom_sf"/>
</dbReference>
<sequence length="270" mass="29537">MRRPPPPGAAPGPGTRRTRARTPGIGADRTTGAAVSSPNDQRTLSSHRRVRINSPTMTYEIPPEAERLHAEGRAAGARGDYEHALALLAQAADLAPDWPYPPYDAAFTLLLAGDTRGAQAMYERVEALSPRGFFTCRTTLDMLRREHAGWLSPGFSRAFMSLEWMADPAEKKRILVGITRQFPDFPPAWMELANLAASPDERMHALDRGLEGGPDPDTKTTLLLNKAGLHAANGDLASATRVYRMLIDDPEVTPTGEAFARAFLQNQRRG</sequence>
<reference evidence="2 3" key="1">
    <citation type="journal article" date="2019" name="Int. J. Syst. Evol. Microbiol.">
        <title>The Global Catalogue of Microorganisms (GCM) 10K type strain sequencing project: providing services to taxonomists for standard genome sequencing and annotation.</title>
        <authorList>
            <consortium name="The Broad Institute Genomics Platform"/>
            <consortium name="The Broad Institute Genome Sequencing Center for Infectious Disease"/>
            <person name="Wu L."/>
            <person name="Ma J."/>
        </authorList>
    </citation>
    <scope>NUCLEOTIDE SEQUENCE [LARGE SCALE GENOMIC DNA]</scope>
    <source>
        <strain evidence="2 3">JCM 16014</strain>
    </source>
</reference>
<dbReference type="SUPFAM" id="SSF48452">
    <property type="entry name" value="TPR-like"/>
    <property type="match status" value="1"/>
</dbReference>
<name>A0ABN2TUC8_9ACTN</name>
<protein>
    <recommendedName>
        <fullName evidence="4">Tetratricopeptide repeat protein</fullName>
    </recommendedName>
</protein>
<keyword evidence="3" id="KW-1185">Reference proteome</keyword>
<evidence type="ECO:0000313" key="2">
    <source>
        <dbReference type="EMBL" id="GAA2020452.1"/>
    </source>
</evidence>
<evidence type="ECO:0008006" key="4">
    <source>
        <dbReference type="Google" id="ProtNLM"/>
    </source>
</evidence>
<dbReference type="EMBL" id="BAAAQN010000007">
    <property type="protein sequence ID" value="GAA2020452.1"/>
    <property type="molecule type" value="Genomic_DNA"/>
</dbReference>
<feature type="compositionally biased region" description="Pro residues" evidence="1">
    <location>
        <begin position="1"/>
        <end position="10"/>
    </location>
</feature>
<dbReference type="Proteomes" id="UP001500751">
    <property type="component" value="Unassembled WGS sequence"/>
</dbReference>
<evidence type="ECO:0000313" key="3">
    <source>
        <dbReference type="Proteomes" id="UP001500751"/>
    </source>
</evidence>
<feature type="region of interest" description="Disordered" evidence="1">
    <location>
        <begin position="1"/>
        <end position="46"/>
    </location>
</feature>
<gene>
    <name evidence="2" type="ORF">GCM10009839_16440</name>
</gene>
<comment type="caution">
    <text evidence="2">The sequence shown here is derived from an EMBL/GenBank/DDBJ whole genome shotgun (WGS) entry which is preliminary data.</text>
</comment>
<organism evidence="2 3">
    <name type="scientific">Catenulispora yoronensis</name>
    <dbReference type="NCBI Taxonomy" id="450799"/>
    <lineage>
        <taxon>Bacteria</taxon>
        <taxon>Bacillati</taxon>
        <taxon>Actinomycetota</taxon>
        <taxon>Actinomycetes</taxon>
        <taxon>Catenulisporales</taxon>
        <taxon>Catenulisporaceae</taxon>
        <taxon>Catenulispora</taxon>
    </lineage>
</organism>
<dbReference type="Gene3D" id="1.25.40.10">
    <property type="entry name" value="Tetratricopeptide repeat domain"/>
    <property type="match status" value="1"/>
</dbReference>
<proteinExistence type="predicted"/>
<feature type="compositionally biased region" description="Polar residues" evidence="1">
    <location>
        <begin position="33"/>
        <end position="44"/>
    </location>
</feature>